<gene>
    <name evidence="2" type="ORF">FHU37_000192</name>
</gene>
<dbReference type="AlphaFoldDB" id="A0A852ZLH4"/>
<organism evidence="2 3">
    <name type="scientific">Allostreptomyces psammosilenae</name>
    <dbReference type="NCBI Taxonomy" id="1892865"/>
    <lineage>
        <taxon>Bacteria</taxon>
        <taxon>Bacillati</taxon>
        <taxon>Actinomycetota</taxon>
        <taxon>Actinomycetes</taxon>
        <taxon>Kitasatosporales</taxon>
        <taxon>Streptomycetaceae</taxon>
        <taxon>Allostreptomyces</taxon>
    </lineage>
</organism>
<sequence length="187" mass="17625">MPGRSATGSELPGPSVARSVDGLAGAADPAEAPASPAVEALPPAAGASADARLLELRPSEGRRLRSDARSPWRPSSAGRAAPSSTPVPGRPAVGAAESAAAPAGSWTGRPFGGSVGGALGGSAGRVDGCAVAAVVPGPGAGPGAGASGPRTCPRDASSPEPGSRHGCCGEPPPGAAGPAYGVRIGYG</sequence>
<dbReference type="Proteomes" id="UP000567795">
    <property type="component" value="Unassembled WGS sequence"/>
</dbReference>
<feature type="compositionally biased region" description="Low complexity" evidence="1">
    <location>
        <begin position="71"/>
        <end position="105"/>
    </location>
</feature>
<accession>A0A852ZLH4</accession>
<comment type="caution">
    <text evidence="2">The sequence shown here is derived from an EMBL/GenBank/DDBJ whole genome shotgun (WGS) entry which is preliminary data.</text>
</comment>
<evidence type="ECO:0000313" key="3">
    <source>
        <dbReference type="Proteomes" id="UP000567795"/>
    </source>
</evidence>
<feature type="compositionally biased region" description="Low complexity" evidence="1">
    <location>
        <begin position="21"/>
        <end position="51"/>
    </location>
</feature>
<feature type="region of interest" description="Disordered" evidence="1">
    <location>
        <begin position="138"/>
        <end position="187"/>
    </location>
</feature>
<feature type="compositionally biased region" description="Gly residues" evidence="1">
    <location>
        <begin position="110"/>
        <end position="119"/>
    </location>
</feature>
<reference evidence="2 3" key="1">
    <citation type="submission" date="2020-07" db="EMBL/GenBank/DDBJ databases">
        <title>Sequencing the genomes of 1000 actinobacteria strains.</title>
        <authorList>
            <person name="Klenk H.-P."/>
        </authorList>
    </citation>
    <scope>NUCLEOTIDE SEQUENCE [LARGE SCALE GENOMIC DNA]</scope>
    <source>
        <strain evidence="2 3">DSM 42178</strain>
    </source>
</reference>
<name>A0A852ZLH4_9ACTN</name>
<keyword evidence="3" id="KW-1185">Reference proteome</keyword>
<feature type="compositionally biased region" description="Basic and acidic residues" evidence="1">
    <location>
        <begin position="52"/>
        <end position="70"/>
    </location>
</feature>
<evidence type="ECO:0000256" key="1">
    <source>
        <dbReference type="SAM" id="MobiDB-lite"/>
    </source>
</evidence>
<dbReference type="EMBL" id="JACBZD010000001">
    <property type="protein sequence ID" value="NYI03249.1"/>
    <property type="molecule type" value="Genomic_DNA"/>
</dbReference>
<protein>
    <submittedName>
        <fullName evidence="2">Uncharacterized protein</fullName>
    </submittedName>
</protein>
<dbReference type="RefSeq" id="WP_179812338.1">
    <property type="nucleotide sequence ID" value="NZ_JACBZD010000001.1"/>
</dbReference>
<feature type="region of interest" description="Disordered" evidence="1">
    <location>
        <begin position="1"/>
        <end position="119"/>
    </location>
</feature>
<evidence type="ECO:0000313" key="2">
    <source>
        <dbReference type="EMBL" id="NYI03249.1"/>
    </source>
</evidence>
<proteinExistence type="predicted"/>